<feature type="coiled-coil region" evidence="2">
    <location>
        <begin position="247"/>
        <end position="315"/>
    </location>
</feature>
<evidence type="ECO:0000313" key="4">
    <source>
        <dbReference type="Proteomes" id="UP000264800"/>
    </source>
</evidence>
<reference evidence="3" key="2">
    <citation type="submission" date="2025-09" db="UniProtKB">
        <authorList>
            <consortium name="Ensembl"/>
        </authorList>
    </citation>
    <scope>IDENTIFICATION</scope>
</reference>
<proteinExistence type="predicted"/>
<keyword evidence="1 2" id="KW-0175">Coiled coil</keyword>
<dbReference type="AlphaFoldDB" id="A0A3Q3B9D7"/>
<dbReference type="InterPro" id="IPR043450">
    <property type="entry name" value="CCDC89-like"/>
</dbReference>
<dbReference type="Ensembl" id="ENSKMAT00000021361.1">
    <property type="protein sequence ID" value="ENSKMAP00000021084.1"/>
    <property type="gene ID" value="ENSKMAG00000015671.1"/>
</dbReference>
<organism evidence="3 4">
    <name type="scientific">Kryptolebias marmoratus</name>
    <name type="common">Mangrove killifish</name>
    <name type="synonym">Rivulus marmoratus</name>
    <dbReference type="NCBI Taxonomy" id="37003"/>
    <lineage>
        <taxon>Eukaryota</taxon>
        <taxon>Metazoa</taxon>
        <taxon>Chordata</taxon>
        <taxon>Craniata</taxon>
        <taxon>Vertebrata</taxon>
        <taxon>Euteleostomi</taxon>
        <taxon>Actinopterygii</taxon>
        <taxon>Neopterygii</taxon>
        <taxon>Teleostei</taxon>
        <taxon>Neoteleostei</taxon>
        <taxon>Acanthomorphata</taxon>
        <taxon>Ovalentaria</taxon>
        <taxon>Atherinomorphae</taxon>
        <taxon>Cyprinodontiformes</taxon>
        <taxon>Rivulidae</taxon>
        <taxon>Kryptolebias</taxon>
    </lineage>
</organism>
<dbReference type="PANTHER" id="PTHR34768:SF2">
    <property type="entry name" value="COILED-COIL DOMAIN CONTAINING 89"/>
    <property type="match status" value="1"/>
</dbReference>
<feature type="coiled-coil region" evidence="2">
    <location>
        <begin position="52"/>
        <end position="200"/>
    </location>
</feature>
<dbReference type="GeneTree" id="ENSGT00940000165617"/>
<sequence length="342" mass="40043">MLFCFCSQHAEGIQKSDENPPGLAVEDFAETRMLWSRIDEQSSLICALKDRADEMLLRYQALQKINSDLEDQAAHRQEELDREREKAETLEERYADLAANNQAIISFMEEHKEQNAQLKLENKRLQLENDSQFSPKLQEKEESVQKLIQEVKLLKEKLTLKDNEYREKLAECESKLREQAAQHQAKEEQLLSLLLEAQQQHIKAVETYEDFKLKLKETKDQRALKEISMTESLANLTKEKDKMLIISMEREKVIQEQQEEIQQLETKWKEEKKARIKAQNRFALEADAVNADIRVKSLQATLDESITTIQELNKDFDAFKDHSASLLTQERDLNKKLRHMIG</sequence>
<evidence type="ECO:0000256" key="1">
    <source>
        <dbReference type="ARBA" id="ARBA00023054"/>
    </source>
</evidence>
<dbReference type="PANTHER" id="PTHR34768">
    <property type="entry name" value="COILED-COIL DOMAIN-CONTAINING PROTEIN 89"/>
    <property type="match status" value="1"/>
</dbReference>
<name>A0A3Q3B9D7_KRYMA</name>
<evidence type="ECO:0000313" key="3">
    <source>
        <dbReference type="Ensembl" id="ENSKMAP00000021084.1"/>
    </source>
</evidence>
<keyword evidence="4" id="KW-1185">Reference proteome</keyword>
<reference evidence="3" key="1">
    <citation type="submission" date="2025-08" db="UniProtKB">
        <authorList>
            <consortium name="Ensembl"/>
        </authorList>
    </citation>
    <scope>IDENTIFICATION</scope>
</reference>
<accession>A0A3Q3B9D7</accession>
<protein>
    <submittedName>
        <fullName evidence="3">Zgc:172182</fullName>
    </submittedName>
</protein>
<dbReference type="OMA" id="AMLCSRI"/>
<evidence type="ECO:0000256" key="2">
    <source>
        <dbReference type="SAM" id="Coils"/>
    </source>
</evidence>
<dbReference type="Proteomes" id="UP000264800">
    <property type="component" value="Unplaced"/>
</dbReference>